<evidence type="ECO:0000259" key="2">
    <source>
        <dbReference type="Pfam" id="PF21302"/>
    </source>
</evidence>
<sequence>MLFICPLCQAPLSRDNSSARCPQNHCFDFAKEGYLNLLPVQKKNSIDPGDNKMMMQARRDFLNKGFYQPLAEQVALLIKQQMAAKQEHIHALDLGCGEGYYCQYFTANTQANISWHGLDISKSAIRYAAKRAKSIQFCIASAFDLPFAGQQFDCITRIYAPSDANELQRVLKNDGCVISVSPGPRHLFQLKQAIYDTPQPHSDAPSEIEGLMVVEQVALTYPITLTHSQDIANLLEMTPFAYKLTATQKQQLSSQSLTLDLDFKIEVFKKQV</sequence>
<organism evidence="3 4">
    <name type="scientific">Motilimonas cestriensis</name>
    <dbReference type="NCBI Taxonomy" id="2742685"/>
    <lineage>
        <taxon>Bacteria</taxon>
        <taxon>Pseudomonadati</taxon>
        <taxon>Pseudomonadota</taxon>
        <taxon>Gammaproteobacteria</taxon>
        <taxon>Alteromonadales</taxon>
        <taxon>Alteromonadales genera incertae sedis</taxon>
        <taxon>Motilimonas</taxon>
    </lineage>
</organism>
<name>A0ABS8W844_9GAMM</name>
<feature type="domain" description="23S rRNA (guanine(745)-N(1))-methyltransferase N-terminal" evidence="2">
    <location>
        <begin position="3"/>
        <end position="45"/>
    </location>
</feature>
<dbReference type="CDD" id="cd02440">
    <property type="entry name" value="AdoMet_MTases"/>
    <property type="match status" value="1"/>
</dbReference>
<dbReference type="Gene3D" id="3.40.50.150">
    <property type="entry name" value="Vaccinia Virus protein VP39"/>
    <property type="match status" value="1"/>
</dbReference>
<dbReference type="InterPro" id="IPR016718">
    <property type="entry name" value="rRNA_m1G-MeTrfase_A_prd"/>
</dbReference>
<feature type="domain" description="Methyltransferase" evidence="1">
    <location>
        <begin position="87"/>
        <end position="197"/>
    </location>
</feature>
<dbReference type="PANTHER" id="PTHR43460">
    <property type="entry name" value="METHYLTRANSFERASE"/>
    <property type="match status" value="1"/>
</dbReference>
<keyword evidence="4" id="KW-1185">Reference proteome</keyword>
<protein>
    <submittedName>
        <fullName evidence="3">23S rRNA (Guanine(745)-N(1))-methyltransferase</fullName>
        <ecNumber evidence="3">2.1.1.187</ecNumber>
    </submittedName>
</protein>
<dbReference type="InterPro" id="IPR048647">
    <property type="entry name" value="RlmA_N"/>
</dbReference>
<keyword evidence="3" id="KW-0808">Transferase</keyword>
<dbReference type="InterPro" id="IPR025714">
    <property type="entry name" value="Methyltranfer_dom"/>
</dbReference>
<dbReference type="PANTHER" id="PTHR43460:SF1">
    <property type="entry name" value="METHYLTRANSFERASE TYPE 11 DOMAIN-CONTAINING PROTEIN"/>
    <property type="match status" value="1"/>
</dbReference>
<dbReference type="Proteomes" id="UP001201273">
    <property type="component" value="Unassembled WGS sequence"/>
</dbReference>
<reference evidence="3 4" key="1">
    <citation type="journal article" date="2022" name="Environ. Microbiol. Rep.">
        <title>Eco-phylogenetic analyses reveal divergent evolution of vitamin B12 metabolism in the marine bacterial family 'Psychromonadaceae'.</title>
        <authorList>
            <person name="Jin X."/>
            <person name="Yang Y."/>
            <person name="Cao H."/>
            <person name="Gao B."/>
            <person name="Zhao Z."/>
        </authorList>
    </citation>
    <scope>NUCLEOTIDE SEQUENCE [LARGE SCALE GENOMIC DNA]</scope>
    <source>
        <strain evidence="3 4">MKS20</strain>
    </source>
</reference>
<dbReference type="Pfam" id="PF21302">
    <property type="entry name" value="Zn_ribbon_RlmA"/>
    <property type="match status" value="1"/>
</dbReference>
<dbReference type="EMBL" id="JAIMJA010000003">
    <property type="protein sequence ID" value="MCE2593928.1"/>
    <property type="molecule type" value="Genomic_DNA"/>
</dbReference>
<gene>
    <name evidence="3" type="primary">rlmA</name>
    <name evidence="3" type="ORF">K6Y31_03760</name>
</gene>
<accession>A0ABS8W844</accession>
<dbReference type="EC" id="2.1.1.187" evidence="3"/>
<dbReference type="NCBIfam" id="NF008300">
    <property type="entry name" value="PRK11088.1"/>
    <property type="match status" value="1"/>
</dbReference>
<dbReference type="PIRSF" id="PIRSF018249">
    <property type="entry name" value="MyrA_prd"/>
    <property type="match status" value="1"/>
</dbReference>
<dbReference type="GO" id="GO:0052911">
    <property type="term" value="F:23S rRNA (guanine(745)-N(1))-methyltransferase activity"/>
    <property type="evidence" value="ECO:0007669"/>
    <property type="project" value="UniProtKB-EC"/>
</dbReference>
<evidence type="ECO:0000313" key="3">
    <source>
        <dbReference type="EMBL" id="MCE2593928.1"/>
    </source>
</evidence>
<evidence type="ECO:0000313" key="4">
    <source>
        <dbReference type="Proteomes" id="UP001201273"/>
    </source>
</evidence>
<dbReference type="InterPro" id="IPR052939">
    <property type="entry name" value="23S_rRNA_MeTrnsfrase_RlmA"/>
</dbReference>
<comment type="caution">
    <text evidence="3">The sequence shown here is derived from an EMBL/GenBank/DDBJ whole genome shotgun (WGS) entry which is preliminary data.</text>
</comment>
<dbReference type="SUPFAM" id="SSF53335">
    <property type="entry name" value="S-adenosyl-L-methionine-dependent methyltransferases"/>
    <property type="match status" value="1"/>
</dbReference>
<dbReference type="InterPro" id="IPR029063">
    <property type="entry name" value="SAM-dependent_MTases_sf"/>
</dbReference>
<dbReference type="Pfam" id="PF13847">
    <property type="entry name" value="Methyltransf_31"/>
    <property type="match status" value="1"/>
</dbReference>
<keyword evidence="3" id="KW-0489">Methyltransferase</keyword>
<proteinExistence type="predicted"/>
<dbReference type="RefSeq" id="WP_233051512.1">
    <property type="nucleotide sequence ID" value="NZ_JAIMJA010000003.1"/>
</dbReference>
<evidence type="ECO:0000259" key="1">
    <source>
        <dbReference type="Pfam" id="PF13847"/>
    </source>
</evidence>